<comment type="caution">
    <text evidence="5">The sequence shown here is derived from an EMBL/GenBank/DDBJ whole genome shotgun (WGS) entry which is preliminary data.</text>
</comment>
<dbReference type="CDD" id="cd03444">
    <property type="entry name" value="Thioesterase_II_repeat1"/>
    <property type="match status" value="1"/>
</dbReference>
<evidence type="ECO:0000259" key="4">
    <source>
        <dbReference type="Pfam" id="PF20789"/>
    </source>
</evidence>
<gene>
    <name evidence="5" type="ORF">LEL_03804</name>
</gene>
<dbReference type="AlphaFoldDB" id="A0A162KVC4"/>
<dbReference type="PANTHER" id="PTHR11066:SF35">
    <property type="entry name" value="ACYL-COA THIOESTERASE II"/>
    <property type="match status" value="1"/>
</dbReference>
<organism evidence="5 6">
    <name type="scientific">Akanthomyces lecanii RCEF 1005</name>
    <dbReference type="NCBI Taxonomy" id="1081108"/>
    <lineage>
        <taxon>Eukaryota</taxon>
        <taxon>Fungi</taxon>
        <taxon>Dikarya</taxon>
        <taxon>Ascomycota</taxon>
        <taxon>Pezizomycotina</taxon>
        <taxon>Sordariomycetes</taxon>
        <taxon>Hypocreomycetidae</taxon>
        <taxon>Hypocreales</taxon>
        <taxon>Cordycipitaceae</taxon>
        <taxon>Akanthomyces</taxon>
        <taxon>Cordyceps confragosa</taxon>
    </lineage>
</organism>
<dbReference type="GO" id="GO:0005782">
    <property type="term" value="C:peroxisomal matrix"/>
    <property type="evidence" value="ECO:0007669"/>
    <property type="project" value="UniProtKB-SubCell"/>
</dbReference>
<dbReference type="Proteomes" id="UP000076881">
    <property type="component" value="Unassembled WGS sequence"/>
</dbReference>
<dbReference type="GO" id="GO:0006637">
    <property type="term" value="P:acyl-CoA metabolic process"/>
    <property type="evidence" value="ECO:0007669"/>
    <property type="project" value="InterPro"/>
</dbReference>
<evidence type="ECO:0000313" key="5">
    <source>
        <dbReference type="EMBL" id="OAA80318.1"/>
    </source>
</evidence>
<dbReference type="InterPro" id="IPR029069">
    <property type="entry name" value="HotDog_dom_sf"/>
</dbReference>
<sequence length="328" mass="36876">MATTLDEHLSLEQADGHYVSLHFPRKMGDITPIAYGGYAIDLAIQTACQSVPDEFRLYSALGHFLRGLSTDAKLICTPSELRRTKSFVTYRVTVQQKDQRTGMPRLCVELLADFHRDEPEILNYSATPTRRYSHWQHCLPWDRLAEEKWVKTGKLSEAKSDLFNTLFGLSHEIFDASPCPEGVTAQNLLGLVNEIETSQDQLTPTAKSSADWFKLKHPLHAEEGQMASLGFALDGLLSFLPLAQNHLSFYDAEVCASLDFALRVSVPQPNLNNWHLREAVNHRAGHGRTFSESKLWDEDGNLIASMSQQSICELPRAVPNCKELEYGT</sequence>
<dbReference type="OrthoDB" id="68328at2759"/>
<keyword evidence="6" id="KW-1185">Reference proteome</keyword>
<reference evidence="5 6" key="1">
    <citation type="journal article" date="2016" name="Genome Biol. Evol.">
        <title>Divergent and convergent evolution of fungal pathogenicity.</title>
        <authorList>
            <person name="Shang Y."/>
            <person name="Xiao G."/>
            <person name="Zheng P."/>
            <person name="Cen K."/>
            <person name="Zhan S."/>
            <person name="Wang C."/>
        </authorList>
    </citation>
    <scope>NUCLEOTIDE SEQUENCE [LARGE SCALE GENOMIC DNA]</scope>
    <source>
        <strain evidence="5 6">RCEF 1005</strain>
    </source>
</reference>
<evidence type="ECO:0000259" key="3">
    <source>
        <dbReference type="Pfam" id="PF13622"/>
    </source>
</evidence>
<keyword evidence="2" id="KW-0378">Hydrolase</keyword>
<dbReference type="Gene3D" id="2.40.160.210">
    <property type="entry name" value="Acyl-CoA thioesterase, double hotdog domain"/>
    <property type="match status" value="1"/>
</dbReference>
<dbReference type="SUPFAM" id="SSF54637">
    <property type="entry name" value="Thioesterase/thiol ester dehydrase-isomerase"/>
    <property type="match status" value="2"/>
</dbReference>
<accession>A0A162KVC4</accession>
<dbReference type="PANTHER" id="PTHR11066">
    <property type="entry name" value="ACYL-COA THIOESTERASE"/>
    <property type="match status" value="1"/>
</dbReference>
<evidence type="ECO:0000256" key="1">
    <source>
        <dbReference type="ARBA" id="ARBA00006538"/>
    </source>
</evidence>
<dbReference type="CDD" id="cd03445">
    <property type="entry name" value="Thioesterase_II_repeat2"/>
    <property type="match status" value="1"/>
</dbReference>
<protein>
    <submittedName>
        <fullName evidence="5">Acyl-CoA thioesterase</fullName>
    </submittedName>
</protein>
<evidence type="ECO:0000313" key="6">
    <source>
        <dbReference type="Proteomes" id="UP000076881"/>
    </source>
</evidence>
<proteinExistence type="inferred from homology"/>
<dbReference type="Pfam" id="PF20789">
    <property type="entry name" value="4HBT_3C"/>
    <property type="match status" value="1"/>
</dbReference>
<dbReference type="InterPro" id="IPR049450">
    <property type="entry name" value="ACOT8-like_C"/>
</dbReference>
<dbReference type="GO" id="GO:0047617">
    <property type="term" value="F:fatty acyl-CoA hydrolase activity"/>
    <property type="evidence" value="ECO:0007669"/>
    <property type="project" value="InterPro"/>
</dbReference>
<dbReference type="InterPro" id="IPR049449">
    <property type="entry name" value="TesB_ACOT8-like_N"/>
</dbReference>
<dbReference type="GO" id="GO:0009062">
    <property type="term" value="P:fatty acid catabolic process"/>
    <property type="evidence" value="ECO:0007669"/>
    <property type="project" value="TreeGrafter"/>
</dbReference>
<comment type="similarity">
    <text evidence="1">Belongs to the C/M/P thioester hydrolase family.</text>
</comment>
<evidence type="ECO:0000256" key="2">
    <source>
        <dbReference type="ARBA" id="ARBA00022801"/>
    </source>
</evidence>
<feature type="domain" description="Acyl-CoA thioesterase-like C-terminal" evidence="4">
    <location>
        <begin position="204"/>
        <end position="311"/>
    </location>
</feature>
<dbReference type="InterPro" id="IPR042171">
    <property type="entry name" value="Acyl-CoA_hotdog"/>
</dbReference>
<dbReference type="Pfam" id="PF13622">
    <property type="entry name" value="4HBT_3"/>
    <property type="match status" value="1"/>
</dbReference>
<feature type="domain" description="Acyl-CoA thioesterase-like N-terminal HotDog" evidence="3">
    <location>
        <begin position="24"/>
        <end position="115"/>
    </location>
</feature>
<dbReference type="STRING" id="1081108.A0A162KVC4"/>
<dbReference type="EMBL" id="AZHF01000002">
    <property type="protein sequence ID" value="OAA80318.1"/>
    <property type="molecule type" value="Genomic_DNA"/>
</dbReference>
<dbReference type="InterPro" id="IPR003703">
    <property type="entry name" value="Acyl_CoA_thio"/>
</dbReference>
<name>A0A162KVC4_CORDF</name>